<evidence type="ECO:0000256" key="6">
    <source>
        <dbReference type="SAM" id="SignalP"/>
    </source>
</evidence>
<organism evidence="8 9">
    <name type="scientific">Hypholoma sublateritium (strain FD-334 SS-4)</name>
    <dbReference type="NCBI Taxonomy" id="945553"/>
    <lineage>
        <taxon>Eukaryota</taxon>
        <taxon>Fungi</taxon>
        <taxon>Dikarya</taxon>
        <taxon>Basidiomycota</taxon>
        <taxon>Agaricomycotina</taxon>
        <taxon>Agaricomycetes</taxon>
        <taxon>Agaricomycetidae</taxon>
        <taxon>Agaricales</taxon>
        <taxon>Agaricineae</taxon>
        <taxon>Strophariaceae</taxon>
        <taxon>Hypholoma</taxon>
    </lineage>
</organism>
<feature type="compositionally biased region" description="Polar residues" evidence="4">
    <location>
        <begin position="523"/>
        <end position="533"/>
    </location>
</feature>
<keyword evidence="5" id="KW-1133">Transmembrane helix</keyword>
<keyword evidence="9" id="KW-1185">Reference proteome</keyword>
<gene>
    <name evidence="8" type="ORF">HYPSUDRAFT_141095</name>
</gene>
<evidence type="ECO:0000256" key="3">
    <source>
        <dbReference type="RuleBase" id="RU000454"/>
    </source>
</evidence>
<feature type="compositionally biased region" description="Low complexity" evidence="4">
    <location>
        <begin position="576"/>
        <end position="605"/>
    </location>
</feature>
<keyword evidence="2 3" id="KW-0064">Aspartyl protease</keyword>
<dbReference type="PROSITE" id="PS00141">
    <property type="entry name" value="ASP_PROTEASE"/>
    <property type="match status" value="1"/>
</dbReference>
<evidence type="ECO:0000259" key="7">
    <source>
        <dbReference type="PROSITE" id="PS51767"/>
    </source>
</evidence>
<dbReference type="InterPro" id="IPR021109">
    <property type="entry name" value="Peptidase_aspartic_dom_sf"/>
</dbReference>
<dbReference type="CDD" id="cd05471">
    <property type="entry name" value="pepsin_like"/>
    <property type="match status" value="1"/>
</dbReference>
<dbReference type="OrthoDB" id="15189at2759"/>
<dbReference type="GO" id="GO:0006508">
    <property type="term" value="P:proteolysis"/>
    <property type="evidence" value="ECO:0007669"/>
    <property type="project" value="UniProtKB-KW"/>
</dbReference>
<accession>A0A0D2MCP3</accession>
<feature type="compositionally biased region" description="Polar residues" evidence="4">
    <location>
        <begin position="543"/>
        <end position="571"/>
    </location>
</feature>
<evidence type="ECO:0000313" key="9">
    <source>
        <dbReference type="Proteomes" id="UP000054270"/>
    </source>
</evidence>
<dbReference type="Pfam" id="PF00026">
    <property type="entry name" value="Asp"/>
    <property type="match status" value="1"/>
</dbReference>
<keyword evidence="5" id="KW-0472">Membrane</keyword>
<dbReference type="PANTHER" id="PTHR47966">
    <property type="entry name" value="BETA-SITE APP-CLEAVING ENZYME, ISOFORM A-RELATED"/>
    <property type="match status" value="1"/>
</dbReference>
<feature type="domain" description="Peptidase A1" evidence="7">
    <location>
        <begin position="54"/>
        <end position="393"/>
    </location>
</feature>
<dbReference type="InterPro" id="IPR034164">
    <property type="entry name" value="Pepsin-like_dom"/>
</dbReference>
<dbReference type="InterPro" id="IPR001461">
    <property type="entry name" value="Aspartic_peptidase_A1"/>
</dbReference>
<dbReference type="Gene3D" id="2.40.70.10">
    <property type="entry name" value="Acid Proteases"/>
    <property type="match status" value="2"/>
</dbReference>
<feature type="signal peptide" evidence="6">
    <location>
        <begin position="1"/>
        <end position="20"/>
    </location>
</feature>
<feature type="region of interest" description="Disordered" evidence="4">
    <location>
        <begin position="506"/>
        <end position="605"/>
    </location>
</feature>
<feature type="transmembrane region" description="Helical" evidence="5">
    <location>
        <begin position="458"/>
        <end position="478"/>
    </location>
</feature>
<dbReference type="InterPro" id="IPR033121">
    <property type="entry name" value="PEPTIDASE_A1"/>
</dbReference>
<dbReference type="InterPro" id="IPR001969">
    <property type="entry name" value="Aspartic_peptidase_AS"/>
</dbReference>
<keyword evidence="3" id="KW-0645">Protease</keyword>
<keyword evidence="5" id="KW-0812">Transmembrane</keyword>
<evidence type="ECO:0000313" key="8">
    <source>
        <dbReference type="EMBL" id="KJA21228.1"/>
    </source>
</evidence>
<evidence type="ECO:0000256" key="1">
    <source>
        <dbReference type="ARBA" id="ARBA00007447"/>
    </source>
</evidence>
<protein>
    <recommendedName>
        <fullName evidence="7">Peptidase A1 domain-containing protein</fullName>
    </recommendedName>
</protein>
<feature type="chain" id="PRO_5002247640" description="Peptidase A1 domain-containing protein" evidence="6">
    <location>
        <begin position="21"/>
        <end position="605"/>
    </location>
</feature>
<sequence length="605" mass="66602">MRSLITLSLLLTIFDHHVNALSFPFDVRFAEPASSSPIARREISPIRNIGNAQYVSNITVAGVTMPVLLDTGSSDLWVNFPGTIPSSSMNDTGAAITLSYAVGKAAGDVQTGPVSIGNLTVANQAFLWVNDTSTFTSNIQAQGYSGLLGLGPNESSVIRKKADNTWGDTLLQRIFTADTSSENYITLLLNRNSDPGQNMTGQITVSEVVPGFENITSMPKLDVETVNKLLKSDQHWQALTDKNIGIIGPDGEPIAIKSIVPAAPSGQLVAVVDSGYTFSQVPRTVSDAMYGRVQGAYYDTTNQYWLVPCGQYLNISFNFGGQNYPIHPLDLVDDNFAITDSNGRRVCIGAFQPITSAFSILGHYDMILGMSFLRNAYMLLDFGDWIGESTDQAHPYIQLASIVDSVAAQQDFVQVRLGGNNTISSSQWALLPTSEMQHSPVSAEEKKKAYQEMILSRWPYIFVGCLLFVILVTGFLIWKCCCRRKARNAKKNLEVDAALRGTDSKPKGGLFSKIGRKRESYHPLQTPSHSTADLITPTYPSHPRTSSASNMSHTQHYSQNYDKNASTNSLHSYHDQTQYPPYSPQQQQYQQYPQQQQHQPVGYGY</sequence>
<evidence type="ECO:0000256" key="2">
    <source>
        <dbReference type="ARBA" id="ARBA00022750"/>
    </source>
</evidence>
<dbReference type="Proteomes" id="UP000054270">
    <property type="component" value="Unassembled WGS sequence"/>
</dbReference>
<dbReference type="OMA" id="QMQHSPI"/>
<dbReference type="PROSITE" id="PS51767">
    <property type="entry name" value="PEPTIDASE_A1"/>
    <property type="match status" value="1"/>
</dbReference>
<dbReference type="AlphaFoldDB" id="A0A0D2MCP3"/>
<evidence type="ECO:0000256" key="4">
    <source>
        <dbReference type="SAM" id="MobiDB-lite"/>
    </source>
</evidence>
<keyword evidence="6" id="KW-0732">Signal</keyword>
<dbReference type="PRINTS" id="PR00792">
    <property type="entry name" value="PEPSIN"/>
</dbReference>
<evidence type="ECO:0000256" key="5">
    <source>
        <dbReference type="SAM" id="Phobius"/>
    </source>
</evidence>
<dbReference type="GO" id="GO:0004190">
    <property type="term" value="F:aspartic-type endopeptidase activity"/>
    <property type="evidence" value="ECO:0007669"/>
    <property type="project" value="UniProtKB-KW"/>
</dbReference>
<reference evidence="9" key="1">
    <citation type="submission" date="2014-04" db="EMBL/GenBank/DDBJ databases">
        <title>Evolutionary Origins and Diversification of the Mycorrhizal Mutualists.</title>
        <authorList>
            <consortium name="DOE Joint Genome Institute"/>
            <consortium name="Mycorrhizal Genomics Consortium"/>
            <person name="Kohler A."/>
            <person name="Kuo A."/>
            <person name="Nagy L.G."/>
            <person name="Floudas D."/>
            <person name="Copeland A."/>
            <person name="Barry K.W."/>
            <person name="Cichocki N."/>
            <person name="Veneault-Fourrey C."/>
            <person name="LaButti K."/>
            <person name="Lindquist E.A."/>
            <person name="Lipzen A."/>
            <person name="Lundell T."/>
            <person name="Morin E."/>
            <person name="Murat C."/>
            <person name="Riley R."/>
            <person name="Ohm R."/>
            <person name="Sun H."/>
            <person name="Tunlid A."/>
            <person name="Henrissat B."/>
            <person name="Grigoriev I.V."/>
            <person name="Hibbett D.S."/>
            <person name="Martin F."/>
        </authorList>
    </citation>
    <scope>NUCLEOTIDE SEQUENCE [LARGE SCALE GENOMIC DNA]</scope>
    <source>
        <strain evidence="9">FD-334 SS-4</strain>
    </source>
</reference>
<name>A0A0D2MCP3_HYPSF</name>
<proteinExistence type="inferred from homology"/>
<keyword evidence="3" id="KW-0378">Hydrolase</keyword>
<dbReference type="PANTHER" id="PTHR47966:SF73">
    <property type="entry name" value="PEPTIDASE A1 DOMAIN-CONTAINING PROTEIN"/>
    <property type="match status" value="1"/>
</dbReference>
<dbReference type="EMBL" id="KN817560">
    <property type="protein sequence ID" value="KJA21228.1"/>
    <property type="molecule type" value="Genomic_DNA"/>
</dbReference>
<dbReference type="SUPFAM" id="SSF50630">
    <property type="entry name" value="Acid proteases"/>
    <property type="match status" value="1"/>
</dbReference>
<comment type="similarity">
    <text evidence="1 3">Belongs to the peptidase A1 family.</text>
</comment>